<dbReference type="Proteomes" id="UP000247555">
    <property type="component" value="Unassembled WGS sequence"/>
</dbReference>
<proteinExistence type="predicted"/>
<accession>A0A318LC60</accession>
<reference evidence="1 2" key="1">
    <citation type="submission" date="2018-05" db="EMBL/GenBank/DDBJ databases">
        <title>Genomic Encyclopedia of Type Strains, Phase IV (KMG-IV): sequencing the most valuable type-strain genomes for metagenomic binning, comparative biology and taxonomic classification.</title>
        <authorList>
            <person name="Goeker M."/>
        </authorList>
    </citation>
    <scope>NUCLEOTIDE SEQUENCE [LARGE SCALE GENOMIC DNA]</scope>
    <source>
        <strain evidence="1 2">DSM 29661</strain>
    </source>
</reference>
<sequence>MPQVFTAPADWSTAWLRRPAYAVWAAVAQPLAAQTDWPEQAALDALFAQARAAGCLLPPGLRCVLDLQPDAYYESHIAATGQVPTRARNWHDLFNALAWLAWPRLKTALNARHQAAIAAGEAKRGPIRDSATLLDECGLLMPYAERTLAEAVDGMRWGELWQDRRADWGRLIDAYPLGHALPEMLLAPFIGLTGKAWLLPVDADFFSLPFHTRLARLDALAAERLSTLDRPSRLAPLPVLGIPGWHADAQDAGFYANADYFRPSRRAPSVWAA</sequence>
<protein>
    <recommendedName>
        <fullName evidence="3">DUF3025 family protein</fullName>
    </recommendedName>
</protein>
<keyword evidence="2" id="KW-1185">Reference proteome</keyword>
<gene>
    <name evidence="1" type="ORF">DFR34_108110</name>
</gene>
<dbReference type="Pfam" id="PF11227">
    <property type="entry name" value="DUF3025"/>
    <property type="match status" value="1"/>
</dbReference>
<name>A0A318LC60_9NEIS</name>
<comment type="caution">
    <text evidence="1">The sequence shown here is derived from an EMBL/GenBank/DDBJ whole genome shotgun (WGS) entry which is preliminary data.</text>
</comment>
<evidence type="ECO:0000313" key="2">
    <source>
        <dbReference type="Proteomes" id="UP000247555"/>
    </source>
</evidence>
<dbReference type="AlphaFoldDB" id="A0A318LC60"/>
<evidence type="ECO:0008006" key="3">
    <source>
        <dbReference type="Google" id="ProtNLM"/>
    </source>
</evidence>
<evidence type="ECO:0000313" key="1">
    <source>
        <dbReference type="EMBL" id="PXX79217.1"/>
    </source>
</evidence>
<organism evidence="1 2">
    <name type="scientific">Rivihabitans pingtungensis</name>
    <dbReference type="NCBI Taxonomy" id="1054498"/>
    <lineage>
        <taxon>Bacteria</taxon>
        <taxon>Pseudomonadati</taxon>
        <taxon>Pseudomonadota</taxon>
        <taxon>Betaproteobacteria</taxon>
        <taxon>Neisseriales</taxon>
        <taxon>Aquaspirillaceae</taxon>
        <taxon>Rivihabitans</taxon>
    </lineage>
</organism>
<dbReference type="InterPro" id="IPR021390">
    <property type="entry name" value="DUF3025"/>
</dbReference>
<dbReference type="EMBL" id="QJKI01000008">
    <property type="protein sequence ID" value="PXX79217.1"/>
    <property type="molecule type" value="Genomic_DNA"/>
</dbReference>